<dbReference type="AlphaFoldDB" id="A0AAV6LA85"/>
<accession>A0AAV6LA85</accession>
<dbReference type="EMBL" id="JACTNZ010000002">
    <property type="protein sequence ID" value="KAG5561529.1"/>
    <property type="molecule type" value="Genomic_DNA"/>
</dbReference>
<protein>
    <recommendedName>
        <fullName evidence="4">Retrotransposon Copia-like N-terminal domain-containing protein</fullName>
    </recommendedName>
</protein>
<organism evidence="2 3">
    <name type="scientific">Rhododendron griersonianum</name>
    <dbReference type="NCBI Taxonomy" id="479676"/>
    <lineage>
        <taxon>Eukaryota</taxon>
        <taxon>Viridiplantae</taxon>
        <taxon>Streptophyta</taxon>
        <taxon>Embryophyta</taxon>
        <taxon>Tracheophyta</taxon>
        <taxon>Spermatophyta</taxon>
        <taxon>Magnoliopsida</taxon>
        <taxon>eudicotyledons</taxon>
        <taxon>Gunneridae</taxon>
        <taxon>Pentapetalae</taxon>
        <taxon>asterids</taxon>
        <taxon>Ericales</taxon>
        <taxon>Ericaceae</taxon>
        <taxon>Ericoideae</taxon>
        <taxon>Rhodoreae</taxon>
        <taxon>Rhododendron</taxon>
    </lineage>
</organism>
<feature type="region of interest" description="Disordered" evidence="1">
    <location>
        <begin position="83"/>
        <end position="111"/>
    </location>
</feature>
<evidence type="ECO:0000313" key="2">
    <source>
        <dbReference type="EMBL" id="KAG5561529.1"/>
    </source>
</evidence>
<sequence>MASKNIIADLNKGEKLNGTNYDIWHRNVQYLLNEQELLNHLTNVMTPLEKGTTAQHRRDQQAYVVWQVEHVDVNSTAALVAQAEQRKGRRSQRKGQQKGARQGKAEKMAPKEGKLEQQVQQCYSHHLFSPSLSSSLLLSFVLGPTSLALFNLSNKCSSAIHIYVLRL</sequence>
<keyword evidence="3" id="KW-1185">Reference proteome</keyword>
<proteinExistence type="predicted"/>
<evidence type="ECO:0008006" key="4">
    <source>
        <dbReference type="Google" id="ProtNLM"/>
    </source>
</evidence>
<evidence type="ECO:0000256" key="1">
    <source>
        <dbReference type="SAM" id="MobiDB-lite"/>
    </source>
</evidence>
<reference evidence="2" key="1">
    <citation type="submission" date="2020-08" db="EMBL/GenBank/DDBJ databases">
        <title>Plant Genome Project.</title>
        <authorList>
            <person name="Zhang R.-G."/>
        </authorList>
    </citation>
    <scope>NUCLEOTIDE SEQUENCE</scope>
    <source>
        <strain evidence="2">WSP0</strain>
        <tissue evidence="2">Leaf</tissue>
    </source>
</reference>
<feature type="compositionally biased region" description="Basic residues" evidence="1">
    <location>
        <begin position="87"/>
        <end position="96"/>
    </location>
</feature>
<comment type="caution">
    <text evidence="2">The sequence shown here is derived from an EMBL/GenBank/DDBJ whole genome shotgun (WGS) entry which is preliminary data.</text>
</comment>
<evidence type="ECO:0000313" key="3">
    <source>
        <dbReference type="Proteomes" id="UP000823749"/>
    </source>
</evidence>
<name>A0AAV6LA85_9ERIC</name>
<gene>
    <name evidence="2" type="ORF">RHGRI_004538</name>
</gene>
<dbReference type="Proteomes" id="UP000823749">
    <property type="component" value="Chromosome 2"/>
</dbReference>